<dbReference type="InParanoid" id="A0A507BDC2"/>
<dbReference type="SUPFAM" id="SSF103473">
    <property type="entry name" value="MFS general substrate transporter"/>
    <property type="match status" value="2"/>
</dbReference>
<accession>A0A507BDC2</accession>
<feature type="region of interest" description="Disordered" evidence="5">
    <location>
        <begin position="525"/>
        <end position="545"/>
    </location>
</feature>
<dbReference type="OrthoDB" id="5204190at2759"/>
<feature type="compositionally biased region" description="Acidic residues" evidence="5">
    <location>
        <begin position="527"/>
        <end position="545"/>
    </location>
</feature>
<keyword evidence="4 6" id="KW-0472">Membrane</keyword>
<comment type="subcellular location">
    <subcellularLocation>
        <location evidence="1">Membrane</location>
        <topology evidence="1">Multi-pass membrane protein</topology>
    </subcellularLocation>
</comment>
<feature type="transmembrane region" description="Helical" evidence="6">
    <location>
        <begin position="493"/>
        <end position="513"/>
    </location>
</feature>
<evidence type="ECO:0000313" key="7">
    <source>
        <dbReference type="EMBL" id="TPX14748.1"/>
    </source>
</evidence>
<evidence type="ECO:0008006" key="9">
    <source>
        <dbReference type="Google" id="ProtNLM"/>
    </source>
</evidence>
<protein>
    <recommendedName>
        <fullName evidence="9">Major facilitator superfamily transporter</fullName>
    </recommendedName>
</protein>
<feature type="region of interest" description="Disordered" evidence="5">
    <location>
        <begin position="1"/>
        <end position="29"/>
    </location>
</feature>
<keyword evidence="3 6" id="KW-1133">Transmembrane helix</keyword>
<gene>
    <name evidence="7" type="ORF">E0L32_005143</name>
</gene>
<feature type="transmembrane region" description="Helical" evidence="6">
    <location>
        <begin position="403"/>
        <end position="422"/>
    </location>
</feature>
<evidence type="ECO:0000256" key="4">
    <source>
        <dbReference type="ARBA" id="ARBA00023136"/>
    </source>
</evidence>
<dbReference type="Proteomes" id="UP000319257">
    <property type="component" value="Unassembled WGS sequence"/>
</dbReference>
<feature type="transmembrane region" description="Helical" evidence="6">
    <location>
        <begin position="428"/>
        <end position="449"/>
    </location>
</feature>
<dbReference type="GO" id="GO:0022857">
    <property type="term" value="F:transmembrane transporter activity"/>
    <property type="evidence" value="ECO:0007669"/>
    <property type="project" value="InterPro"/>
</dbReference>
<dbReference type="Pfam" id="PF07690">
    <property type="entry name" value="MFS_1"/>
    <property type="match status" value="1"/>
</dbReference>
<evidence type="ECO:0000256" key="1">
    <source>
        <dbReference type="ARBA" id="ARBA00004141"/>
    </source>
</evidence>
<name>A0A507BDC2_9PEZI</name>
<keyword evidence="8" id="KW-1185">Reference proteome</keyword>
<feature type="transmembrane region" description="Helical" evidence="6">
    <location>
        <begin position="153"/>
        <end position="174"/>
    </location>
</feature>
<evidence type="ECO:0000256" key="2">
    <source>
        <dbReference type="ARBA" id="ARBA00022692"/>
    </source>
</evidence>
<feature type="transmembrane region" description="Helical" evidence="6">
    <location>
        <begin position="461"/>
        <end position="487"/>
    </location>
</feature>
<proteinExistence type="predicted"/>
<feature type="compositionally biased region" description="Polar residues" evidence="5">
    <location>
        <begin position="8"/>
        <end position="19"/>
    </location>
</feature>
<dbReference type="PANTHER" id="PTHR23507:SF13">
    <property type="entry name" value="MFS GENERAL SUBSTRATE TRANSPORTER"/>
    <property type="match status" value="1"/>
</dbReference>
<reference evidence="7 8" key="1">
    <citation type="submission" date="2019-06" db="EMBL/GenBank/DDBJ databases">
        <title>Draft genome sequence of the filamentous fungus Phialemoniopsis curvata isolated from diesel fuel.</title>
        <authorList>
            <person name="Varaljay V.A."/>
            <person name="Lyon W.J."/>
            <person name="Crouch A.L."/>
            <person name="Drake C.E."/>
            <person name="Hollomon J.M."/>
            <person name="Nadeau L.J."/>
            <person name="Nunn H.S."/>
            <person name="Stevenson B.S."/>
            <person name="Bojanowski C.L."/>
            <person name="Crookes-Goodson W.J."/>
        </authorList>
    </citation>
    <scope>NUCLEOTIDE SEQUENCE [LARGE SCALE GENOMIC DNA]</scope>
    <source>
        <strain evidence="7 8">D216</strain>
    </source>
</reference>
<dbReference type="AlphaFoldDB" id="A0A507BDC2"/>
<keyword evidence="2 6" id="KW-0812">Transmembrane</keyword>
<dbReference type="InterPro" id="IPR036259">
    <property type="entry name" value="MFS_trans_sf"/>
</dbReference>
<feature type="region of interest" description="Disordered" evidence="5">
    <location>
        <begin position="359"/>
        <end position="382"/>
    </location>
</feature>
<feature type="transmembrane region" description="Helical" evidence="6">
    <location>
        <begin position="195"/>
        <end position="213"/>
    </location>
</feature>
<evidence type="ECO:0000256" key="5">
    <source>
        <dbReference type="SAM" id="MobiDB-lite"/>
    </source>
</evidence>
<dbReference type="Gene3D" id="1.20.1250.20">
    <property type="entry name" value="MFS general substrate transporter like domains"/>
    <property type="match status" value="2"/>
</dbReference>
<feature type="transmembrane region" description="Helical" evidence="6">
    <location>
        <begin position="125"/>
        <end position="147"/>
    </location>
</feature>
<feature type="transmembrane region" description="Helical" evidence="6">
    <location>
        <begin position="219"/>
        <end position="237"/>
    </location>
</feature>
<feature type="transmembrane region" description="Helical" evidence="6">
    <location>
        <begin position="324"/>
        <end position="346"/>
    </location>
</feature>
<evidence type="ECO:0000313" key="8">
    <source>
        <dbReference type="Proteomes" id="UP000319257"/>
    </source>
</evidence>
<dbReference type="GeneID" id="41972590"/>
<comment type="caution">
    <text evidence="7">The sequence shown here is derived from an EMBL/GenBank/DDBJ whole genome shotgun (WGS) entry which is preliminary data.</text>
</comment>
<organism evidence="7 8">
    <name type="scientific">Thyridium curvatum</name>
    <dbReference type="NCBI Taxonomy" id="1093900"/>
    <lineage>
        <taxon>Eukaryota</taxon>
        <taxon>Fungi</taxon>
        <taxon>Dikarya</taxon>
        <taxon>Ascomycota</taxon>
        <taxon>Pezizomycotina</taxon>
        <taxon>Sordariomycetes</taxon>
        <taxon>Sordariomycetidae</taxon>
        <taxon>Thyridiales</taxon>
        <taxon>Thyridiaceae</taxon>
        <taxon>Thyridium</taxon>
    </lineage>
</organism>
<dbReference type="GO" id="GO:0016020">
    <property type="term" value="C:membrane"/>
    <property type="evidence" value="ECO:0007669"/>
    <property type="project" value="UniProtKB-SubCell"/>
</dbReference>
<feature type="transmembrane region" description="Helical" evidence="6">
    <location>
        <begin position="39"/>
        <end position="61"/>
    </location>
</feature>
<evidence type="ECO:0000256" key="3">
    <source>
        <dbReference type="ARBA" id="ARBA00022989"/>
    </source>
</evidence>
<dbReference type="EMBL" id="SKBQ01000026">
    <property type="protein sequence ID" value="TPX14748.1"/>
    <property type="molecule type" value="Genomic_DNA"/>
</dbReference>
<dbReference type="RefSeq" id="XP_030996459.1">
    <property type="nucleotide sequence ID" value="XM_031139632.1"/>
</dbReference>
<sequence>MSSDERTPLLQQNGHTNGTVAEAKKPSRLSSLRHPANRVLLAGFLITLSFSYTQVPLLYVFREMECDVFYTKNPPFAGPGDRCDRNEIAAGTAQQVSILSMTTTFAGTWNLFISGQQVKRWGPRAALLLQTIIPAFRVLTQIFGVLAGGQAGIWIIQTTQVITILGGPAGYILVINTIAGELVHPSERTAIFGKLQGSLMLGQAIGFLVGGMIGDKFGVISPFQVAFCSFLVSSLFARLTIPYISAETLSDPKRSAKGLAGFFAPLKVLWPQNLRLASGRPAKHYGILFLCCGVFLGVLATGYAPTLMQMYATTVFHFDQSDNGWLMSGNALMRAFFLIVLFPRIISVGRKWYSNRYETETKNDEPLPTEPQDFDAPTGTQGAREPVVPEATYDSAAYGFDLFFLRWSLLVDGVMTASAAFATQGWHAYLVAFLLPFGSGTAPAAKGVITEMCPKSQRTDALNAITLVENIARLSTLGLFGFIFSALAEIGQVHLTFFVNGAIAVLGMLVLLLSHFPARGSALVEERAEEEESQVSGQDDESQQS</sequence>
<dbReference type="PANTHER" id="PTHR23507">
    <property type="entry name" value="ZGC:174356"/>
    <property type="match status" value="1"/>
</dbReference>
<dbReference type="InterPro" id="IPR011701">
    <property type="entry name" value="MFS"/>
</dbReference>
<feature type="transmembrane region" description="Helical" evidence="6">
    <location>
        <begin position="285"/>
        <end position="304"/>
    </location>
</feature>
<evidence type="ECO:0000256" key="6">
    <source>
        <dbReference type="SAM" id="Phobius"/>
    </source>
</evidence>